<protein>
    <recommendedName>
        <fullName evidence="3">HRQ family protein 2</fullName>
    </recommendedName>
</protein>
<dbReference type="OrthoDB" id="5043642at2759"/>
<proteinExistence type="predicted"/>
<comment type="caution">
    <text evidence="1">The sequence shown here is derived from an EMBL/GenBank/DDBJ whole genome shotgun (WGS) entry which is preliminary data.</text>
</comment>
<keyword evidence="2" id="KW-1185">Reference proteome</keyword>
<organism evidence="1 2">
    <name type="scientific">Delitschia confertaspora ATCC 74209</name>
    <dbReference type="NCBI Taxonomy" id="1513339"/>
    <lineage>
        <taxon>Eukaryota</taxon>
        <taxon>Fungi</taxon>
        <taxon>Dikarya</taxon>
        <taxon>Ascomycota</taxon>
        <taxon>Pezizomycotina</taxon>
        <taxon>Dothideomycetes</taxon>
        <taxon>Pleosporomycetidae</taxon>
        <taxon>Pleosporales</taxon>
        <taxon>Delitschiaceae</taxon>
        <taxon>Delitschia</taxon>
    </lineage>
</organism>
<name>A0A9P4JXI2_9PLEO</name>
<dbReference type="InterPro" id="IPR021848">
    <property type="entry name" value="HODM_asu-like"/>
</dbReference>
<dbReference type="AlphaFoldDB" id="A0A9P4JXI2"/>
<evidence type="ECO:0000313" key="2">
    <source>
        <dbReference type="Proteomes" id="UP000799536"/>
    </source>
</evidence>
<dbReference type="Proteomes" id="UP000799536">
    <property type="component" value="Unassembled WGS sequence"/>
</dbReference>
<sequence length="382" mass="43474">MQYSDIIRVPQFWLLVLVGLALGVYRKSGQTKVLKTSLQISEKKVEPNLEDAYYQIEPLSDFDVDSTEPIKIRPFKPKYHITMALENLTFSELVPMDKTYRSRIQLRRQLLRDQQKDVLAANPVVTPAVQEFYTWIAGTYLPQRYPTMFKIFQSTDEKSQPQLQNLITSENLPLQSPETAHEALRLIGENVDTDFLFLLPSTDPEDEGKYRLEGFITCFPSGFATARKLNLKLADIHAPVPGYKDKLEKSMDRFFANLPVGKLVRRVNWSITTTTQLCLLGGTHLTEEQAEQGAAAMQAEEVDIEKTVLRCERQTLHRLPKSKALVFQFKTYQYGMKGLKDEGSGERLVEAIDGLGAGNAPGMRVYKRQVVWGEAVKEYLTS</sequence>
<dbReference type="EMBL" id="ML993864">
    <property type="protein sequence ID" value="KAF2205024.1"/>
    <property type="molecule type" value="Genomic_DNA"/>
</dbReference>
<evidence type="ECO:0008006" key="3">
    <source>
        <dbReference type="Google" id="ProtNLM"/>
    </source>
</evidence>
<accession>A0A9P4JXI2</accession>
<gene>
    <name evidence="1" type="ORF">GQ43DRAFT_468610</name>
</gene>
<evidence type="ECO:0000313" key="1">
    <source>
        <dbReference type="EMBL" id="KAF2205024.1"/>
    </source>
</evidence>
<dbReference type="Pfam" id="PF11927">
    <property type="entry name" value="HODM_asu-like"/>
    <property type="match status" value="1"/>
</dbReference>
<reference evidence="1" key="1">
    <citation type="journal article" date="2020" name="Stud. Mycol.">
        <title>101 Dothideomycetes genomes: a test case for predicting lifestyles and emergence of pathogens.</title>
        <authorList>
            <person name="Haridas S."/>
            <person name="Albert R."/>
            <person name="Binder M."/>
            <person name="Bloem J."/>
            <person name="Labutti K."/>
            <person name="Salamov A."/>
            <person name="Andreopoulos B."/>
            <person name="Baker S."/>
            <person name="Barry K."/>
            <person name="Bills G."/>
            <person name="Bluhm B."/>
            <person name="Cannon C."/>
            <person name="Castanera R."/>
            <person name="Culley D."/>
            <person name="Daum C."/>
            <person name="Ezra D."/>
            <person name="Gonzalez J."/>
            <person name="Henrissat B."/>
            <person name="Kuo A."/>
            <person name="Liang C."/>
            <person name="Lipzen A."/>
            <person name="Lutzoni F."/>
            <person name="Magnuson J."/>
            <person name="Mondo S."/>
            <person name="Nolan M."/>
            <person name="Ohm R."/>
            <person name="Pangilinan J."/>
            <person name="Park H.-J."/>
            <person name="Ramirez L."/>
            <person name="Alfaro M."/>
            <person name="Sun H."/>
            <person name="Tritt A."/>
            <person name="Yoshinaga Y."/>
            <person name="Zwiers L.-H."/>
            <person name="Turgeon B."/>
            <person name="Goodwin S."/>
            <person name="Spatafora J."/>
            <person name="Crous P."/>
            <person name="Grigoriev I."/>
        </authorList>
    </citation>
    <scope>NUCLEOTIDE SEQUENCE</scope>
    <source>
        <strain evidence="1">ATCC 74209</strain>
    </source>
</reference>